<comment type="catalytic activity">
    <reaction evidence="12">
        <text>ATP + H2O + phospholipidSide 1 = ADP + phosphate + phospholipidSide 2.</text>
        <dbReference type="EC" id="7.6.2.1"/>
    </reaction>
</comment>
<dbReference type="GO" id="GO:0005524">
    <property type="term" value="F:ATP binding"/>
    <property type="evidence" value="ECO:0007669"/>
    <property type="project" value="UniProtKB-KW"/>
</dbReference>
<dbReference type="InterPro" id="IPR003593">
    <property type="entry name" value="AAA+_ATPase"/>
</dbReference>
<keyword evidence="10" id="KW-1015">Disulfide bond</keyword>
<dbReference type="InterPro" id="IPR013525">
    <property type="entry name" value="ABC2_TM"/>
</dbReference>
<name>A0AAQ4R1Y6_GASAC</name>
<sequence length="2313" mass="261774">MKTGAQIRLLLWKNWTLRKRQKVRFLVEICWPVLLFIGLVWLRKANPLYQQHECHFPNKAMPSAGILPWIQGIFCNVNNPCFRYPTRGESPGVVSNYNNSVLARFYVDAQELLLNETDVRQLGRLWHDVSSFSNFMETLRNNPSVVSGRGLKLNDILKDDEVLTAFLLRNAGLSESIVYQLVNAEIRLEEFASGIPDLQLKDIACSQILLERFIIFPSRMGLHGVRNAMCALTQQKLQKIEDVLYANVDFFKIFKLMPQVLDRSSAGIDLHLWGRVLQVTSEKLQVLMERESSQELLKAVSSLFQNGGPSSFTQLMSSASSLFCGYPEGGGSRVLSFNWYEDNNYKAFLGVNGTKNHNYVYDDTATPSCNDLMQTMESNPITKIVWNSVKPLLMGKILYTPDSPAVHKILKRANTTFEELERLQNMAKAWEELGPQLWTFFNNSLQMNMIRDTLRNPTVMEFMDNSLADTNLTTKHILNFLYNGPEHHRETSMPGFDWRNIFNTVDQTIRMFNKYGECINLDKFVPYTDESQMTHQALYLLEENKFWAGVVFMDMYPWTTSVPPHVKYKIRMDIDAVERTNKIRDRYWDPGPRADPLEDQRYIWGGFAYLQDMIEHGIIKLHTGQDWPLGVYVQQMPYPCYVDDLFMITLNRCFPMFMVLAWIYSVSMTVKSIVLEKELRLKETLKAMGVDNGVIWYTCFIDSFVMMTASTALLTFIIIGGKVLNYSNPVLVFFFLLTFTVATIMQCFLMSVFFNKANVAAACSGIIYFTLYLPHVLCFAWQDRITKNIKLAASLLSPVAFGFGTEYLSRYEEQGLGLQWDNIMTSPLEKDTYSFLTSILMMVFDAVLYGVLAWYLDNVFPGQYGIGRPFYFPFQPSYWKTQTPSHMAMAGPENLGLENVEKDVDGRGTPESYTCNGSVGRKACKHQRKRDQLEREKELLRQQEETPNQEECQEGPLFFEPDPLGLVMGVQIEELTKVFDGSSRPAVDCLSINFYEGQITSFLGHNGAGKTTTLSVLTGLFPPTSGTAYVNGSDIRTDMDTVRSSLGMCPQYNILFKYLTVEEHILFYSLLKGRTQEEAQREVEDMLVDLGLPHKRDDEAQNLSGGMQRKLSVAMAFVGGSKVVILDEPTSGVDPYSRRSIWDLLLKYRAGRTVILSTHHMDEADLLSDRIAIISKGQLHCSGSPLFLKNCFGVGFYLTLVRRMKDLKKKENDCDCASDCSCSCSICTRCKDQSQIQSHHLDRVLDGDIDNITSLIHHHVPEAKMIEMIGQELTYLLPNKGFKHRAYASLFRELEETLADMGLSSFGISDTSLEEIFIKVTADGEAANNATTPDKSFVQFKYLTYRTPSSTTDHNVQTNGITHGASDSSAGKGSRQVKGSTLILKQFHALLVKRFHHAVRSQKDFLAQIVLPASFVLIALIFTTIVPPFGEYPSLTLTPWMYGQQFTFFSNEQPFDPKMKRFAERFLSKPGLGTRCMEGEPLEMPCNHTTSEWGNPDVSPVVNNILLSPEWNQRNPSPSCQCSTSKKLTMMPICSIGAGGLAPRQRTEATGDTMLDLTDRNISDYLVKTYPSLIRTSLKSKYWVNEQRYGGLSVGGQLPILDVDPKDIQHFFRQLGQMLNITAGYYSGLALKETGPFLRYMESEFNVKVWYNNKGWHAMVAFMNVANNAILRAFLLPSAKPVEFGITAINHPLNLTKEQLSEVTVLTTSVDAVVAICVIFALSFIPASFVLYLIQERVTKAKHLQFVSGVSPLVYWVANFFWDMVNYFLSTALVVGIFMAFDKKCYTSPSNLPALIALLLLYGWSVTPMMYPMSYIFSIPSTAYVSLSCINLFIGINSSAITFILELFENNRSLLMFNEWLKKGLLVLPHFCLGRGLIDMAMSQAVTDVYARFGEDYKQDPFRWDSVGKYITFMAVEGFVYFILNVLIQYRFFLDHWLSDYKQTSVRDEDDDVAAERQRIYNGGNKTDILQIRDLSKTYVGRKRAAVDRICVGVPAGECFGLLGVNGAGKTTTFKMLTGDSDVSSGEATVAGYSIRTEILDVHQNMGYCPQFDAIDELLTGREHLYLYARLRGVPESEIPRVAEWGIQKLGLAEYASRHAGTYSGGNKRKLSTAIAMIGCPALVLLDEPTTGMDPHSRRFLWNAIMSVIQDGRAVVLTSHSMEECEALCTRLAIMVNGNFKCLGTIQHLKYKFGDGYVVTMKIKAAKADLCPDLEPVESFMESSFPSCVQREKHYNTLQYEIASSSLARIFQLVVANKERLCIEDYSVSQTTLDQVFVNFAKQQTGEDEDMTLHRRTAGVRKDIKISPVQKKT</sequence>
<dbReference type="GO" id="GO:0140359">
    <property type="term" value="F:ABC-type transporter activity"/>
    <property type="evidence" value="ECO:0007669"/>
    <property type="project" value="InterPro"/>
</dbReference>
<dbReference type="Pfam" id="PF12698">
    <property type="entry name" value="ABC2_membrane_3"/>
    <property type="match status" value="2"/>
</dbReference>
<keyword evidence="8 14" id="KW-1133">Transmembrane helix</keyword>
<feature type="transmembrane region" description="Helical" evidence="14">
    <location>
        <begin position="731"/>
        <end position="753"/>
    </location>
</feature>
<keyword evidence="7" id="KW-1278">Translocase</keyword>
<feature type="domain" description="ABC transporter" evidence="15">
    <location>
        <begin position="970"/>
        <end position="1201"/>
    </location>
</feature>
<keyword evidence="5" id="KW-0547">Nucleotide-binding</keyword>
<keyword evidence="9 14" id="KW-0472">Membrane</keyword>
<dbReference type="GO" id="GO:0016887">
    <property type="term" value="F:ATP hydrolysis activity"/>
    <property type="evidence" value="ECO:0007669"/>
    <property type="project" value="InterPro"/>
</dbReference>
<dbReference type="SMART" id="SM00382">
    <property type="entry name" value="AAA"/>
    <property type="match status" value="2"/>
</dbReference>
<keyword evidence="6" id="KW-0067">ATP-binding</keyword>
<feature type="transmembrane region" description="Helical" evidence="14">
    <location>
        <begin position="1405"/>
        <end position="1426"/>
    </location>
</feature>
<feature type="transmembrane region" description="Helical" evidence="14">
    <location>
        <begin position="1712"/>
        <end position="1734"/>
    </location>
</feature>
<dbReference type="InterPro" id="IPR003439">
    <property type="entry name" value="ABC_transporter-like_ATP-bd"/>
</dbReference>
<evidence type="ECO:0000256" key="4">
    <source>
        <dbReference type="ARBA" id="ARBA00022692"/>
    </source>
</evidence>
<organism evidence="16 17">
    <name type="scientific">Gasterosteus aculeatus aculeatus</name>
    <name type="common">three-spined stickleback</name>
    <dbReference type="NCBI Taxonomy" id="481459"/>
    <lineage>
        <taxon>Eukaryota</taxon>
        <taxon>Metazoa</taxon>
        <taxon>Chordata</taxon>
        <taxon>Craniata</taxon>
        <taxon>Vertebrata</taxon>
        <taxon>Euteleostomi</taxon>
        <taxon>Actinopterygii</taxon>
        <taxon>Neopterygii</taxon>
        <taxon>Teleostei</taxon>
        <taxon>Neoteleostei</taxon>
        <taxon>Acanthomorphata</taxon>
        <taxon>Eupercaria</taxon>
        <taxon>Perciformes</taxon>
        <taxon>Cottioidei</taxon>
        <taxon>Gasterosteales</taxon>
        <taxon>Gasterosteidae</taxon>
        <taxon>Gasterosteus</taxon>
    </lineage>
</organism>
<dbReference type="FunFam" id="3.40.50.300:FF:000264">
    <property type="entry name" value="ATP-binding cassette, sub-family A (ABC1), member 1"/>
    <property type="match status" value="1"/>
</dbReference>
<feature type="domain" description="ABC transporter" evidence="15">
    <location>
        <begin position="1970"/>
        <end position="2202"/>
    </location>
</feature>
<dbReference type="CDD" id="cd03263">
    <property type="entry name" value="ABC_subfamily_A"/>
    <property type="match status" value="2"/>
</dbReference>
<evidence type="ECO:0000259" key="15">
    <source>
        <dbReference type="PROSITE" id="PS50893"/>
    </source>
</evidence>
<dbReference type="PANTHER" id="PTHR19229">
    <property type="entry name" value="ATP-BINDING CASSETTE TRANSPORTER SUBFAMILY A ABCA"/>
    <property type="match status" value="1"/>
</dbReference>
<evidence type="ECO:0000256" key="2">
    <source>
        <dbReference type="ARBA" id="ARBA00012189"/>
    </source>
</evidence>
<evidence type="ECO:0000256" key="6">
    <source>
        <dbReference type="ARBA" id="ARBA00022840"/>
    </source>
</evidence>
<evidence type="ECO:0000256" key="10">
    <source>
        <dbReference type="ARBA" id="ARBA00023157"/>
    </source>
</evidence>
<evidence type="ECO:0000256" key="13">
    <source>
        <dbReference type="SAM" id="MobiDB-lite"/>
    </source>
</evidence>
<dbReference type="FunFam" id="3.40.50.300:FF:000232">
    <property type="entry name" value="ATP-binding cassette, sub-family A (ABC1), member 1"/>
    <property type="match status" value="1"/>
</dbReference>
<protein>
    <recommendedName>
        <fullName evidence="2">P-type phospholipid transporter</fullName>
        <ecNumber evidence="2">7.6.2.1</ecNumber>
    </recommendedName>
</protein>
<dbReference type="InterPro" id="IPR026082">
    <property type="entry name" value="ABCA"/>
</dbReference>
<keyword evidence="17" id="KW-1185">Reference proteome</keyword>
<feature type="transmembrane region" description="Helical" evidence="14">
    <location>
        <begin position="23"/>
        <end position="42"/>
    </location>
</feature>
<reference evidence="16" key="2">
    <citation type="submission" date="2025-08" db="UniProtKB">
        <authorList>
            <consortium name="Ensembl"/>
        </authorList>
    </citation>
    <scope>IDENTIFICATION</scope>
</reference>
<dbReference type="GO" id="GO:0140326">
    <property type="term" value="F:ATPase-coupled intramembrane lipid transporter activity"/>
    <property type="evidence" value="ECO:0007669"/>
    <property type="project" value="UniProtKB-EC"/>
</dbReference>
<keyword evidence="3" id="KW-0597">Phosphoprotein</keyword>
<feature type="region of interest" description="Disordered" evidence="13">
    <location>
        <begin position="1351"/>
        <end position="1374"/>
    </location>
</feature>
<evidence type="ECO:0000256" key="5">
    <source>
        <dbReference type="ARBA" id="ARBA00022741"/>
    </source>
</evidence>
<dbReference type="PANTHER" id="PTHR19229:SF190">
    <property type="entry name" value="RETINAL-SPECIFIC PHOSPHOLIPID-TRANSPORTING ATPASE ABCA4"/>
    <property type="match status" value="1"/>
</dbReference>
<dbReference type="GO" id="GO:0005548">
    <property type="term" value="F:phospholipid transporter activity"/>
    <property type="evidence" value="ECO:0007669"/>
    <property type="project" value="UniProtKB-ARBA"/>
</dbReference>
<dbReference type="GeneTree" id="ENSGT00940000155624"/>
<dbReference type="InterPro" id="IPR027417">
    <property type="entry name" value="P-loop_NTPase"/>
</dbReference>
<dbReference type="Pfam" id="PF00005">
    <property type="entry name" value="ABC_tran"/>
    <property type="match status" value="2"/>
</dbReference>
<dbReference type="SUPFAM" id="SSF52540">
    <property type="entry name" value="P-loop containing nucleoside triphosphate hydrolases"/>
    <property type="match status" value="2"/>
</dbReference>
<dbReference type="PROSITE" id="PS50893">
    <property type="entry name" value="ABC_TRANSPORTER_2"/>
    <property type="match status" value="2"/>
</dbReference>
<evidence type="ECO:0000256" key="8">
    <source>
        <dbReference type="ARBA" id="ARBA00022989"/>
    </source>
</evidence>
<feature type="transmembrane region" description="Helical" evidence="14">
    <location>
        <begin position="833"/>
        <end position="856"/>
    </location>
</feature>
<feature type="transmembrane region" description="Helical" evidence="14">
    <location>
        <begin position="1823"/>
        <end position="1848"/>
    </location>
</feature>
<feature type="compositionally biased region" description="Polar residues" evidence="13">
    <location>
        <begin position="1351"/>
        <end position="1371"/>
    </location>
</feature>
<evidence type="ECO:0000256" key="14">
    <source>
        <dbReference type="SAM" id="Phobius"/>
    </source>
</evidence>
<evidence type="ECO:0000256" key="7">
    <source>
        <dbReference type="ARBA" id="ARBA00022967"/>
    </source>
</evidence>
<keyword evidence="11" id="KW-0325">Glycoprotein</keyword>
<feature type="transmembrane region" description="Helical" evidence="14">
    <location>
        <begin position="654"/>
        <end position="674"/>
    </location>
</feature>
<feature type="transmembrane region" description="Helical" evidence="14">
    <location>
        <begin position="1793"/>
        <end position="1811"/>
    </location>
</feature>
<proteinExistence type="predicted"/>
<dbReference type="Ensembl" id="ENSGACT00000078847.1">
    <property type="protein sequence ID" value="ENSGACP00000056647.1"/>
    <property type="gene ID" value="ENSGACG00000016707.2"/>
</dbReference>
<evidence type="ECO:0000313" key="17">
    <source>
        <dbReference type="Proteomes" id="UP000007635"/>
    </source>
</evidence>
<reference evidence="16" key="3">
    <citation type="submission" date="2025-09" db="UniProtKB">
        <authorList>
            <consortium name="Ensembl"/>
        </authorList>
    </citation>
    <scope>IDENTIFICATION</scope>
</reference>
<dbReference type="Gene3D" id="3.40.50.300">
    <property type="entry name" value="P-loop containing nucleotide triphosphate hydrolases"/>
    <property type="match status" value="2"/>
</dbReference>
<dbReference type="EC" id="7.6.2.1" evidence="2"/>
<evidence type="ECO:0000256" key="3">
    <source>
        <dbReference type="ARBA" id="ARBA00022553"/>
    </source>
</evidence>
<dbReference type="Proteomes" id="UP000007635">
    <property type="component" value="Chromosome III"/>
</dbReference>
<evidence type="ECO:0000256" key="1">
    <source>
        <dbReference type="ARBA" id="ARBA00004141"/>
    </source>
</evidence>
<feature type="transmembrane region" description="Helical" evidence="14">
    <location>
        <begin position="759"/>
        <end position="781"/>
    </location>
</feature>
<evidence type="ECO:0000256" key="12">
    <source>
        <dbReference type="ARBA" id="ARBA00034036"/>
    </source>
</evidence>
<feature type="transmembrane region" description="Helical" evidence="14">
    <location>
        <begin position="694"/>
        <end position="719"/>
    </location>
</feature>
<evidence type="ECO:0000256" key="11">
    <source>
        <dbReference type="ARBA" id="ARBA00023180"/>
    </source>
</evidence>
<dbReference type="GO" id="GO:0016020">
    <property type="term" value="C:membrane"/>
    <property type="evidence" value="ECO:0007669"/>
    <property type="project" value="UniProtKB-SubCell"/>
</dbReference>
<dbReference type="InterPro" id="IPR017871">
    <property type="entry name" value="ABC_transporter-like_CS"/>
</dbReference>
<evidence type="ECO:0000313" key="16">
    <source>
        <dbReference type="Ensembl" id="ENSGACP00000056647.1"/>
    </source>
</evidence>
<reference evidence="16 17" key="1">
    <citation type="journal article" date="2021" name="G3 (Bethesda)">
        <title>Improved contiguity of the threespine stickleback genome using long-read sequencing.</title>
        <authorList>
            <person name="Nath S."/>
            <person name="Shaw D.E."/>
            <person name="White M.A."/>
        </authorList>
    </citation>
    <scope>NUCLEOTIDE SEQUENCE [LARGE SCALE GENOMIC DNA]</scope>
    <source>
        <strain evidence="16 17">Lake Benthic</strain>
    </source>
</reference>
<dbReference type="Pfam" id="PF23321">
    <property type="entry name" value="R1_ABCA1"/>
    <property type="match status" value="1"/>
</dbReference>
<keyword evidence="4 14" id="KW-0812">Transmembrane</keyword>
<comment type="subcellular location">
    <subcellularLocation>
        <location evidence="1">Membrane</location>
        <topology evidence="1">Multi-pass membrane protein</topology>
    </subcellularLocation>
</comment>
<accession>A0AAQ4R1Y6</accession>
<feature type="transmembrane region" description="Helical" evidence="14">
    <location>
        <begin position="1764"/>
        <end position="1781"/>
    </location>
</feature>
<dbReference type="PROSITE" id="PS00211">
    <property type="entry name" value="ABC_TRANSPORTER_1"/>
    <property type="match status" value="1"/>
</dbReference>
<dbReference type="InterPro" id="IPR056264">
    <property type="entry name" value="R2_ABCA1-4-like"/>
</dbReference>
<evidence type="ECO:0000256" key="9">
    <source>
        <dbReference type="ARBA" id="ARBA00023136"/>
    </source>
</evidence>